<dbReference type="Proteomes" id="UP001605989">
    <property type="component" value="Unassembled WGS sequence"/>
</dbReference>
<dbReference type="HAMAP" id="MF_04147">
    <property type="entry name" value="TERL_T7"/>
    <property type="match status" value="1"/>
</dbReference>
<accession>A0ABW7DN15</accession>
<organism evidence="2 3">
    <name type="scientific">Megasphaera hexanoica</name>
    <dbReference type="NCBI Taxonomy" id="1675036"/>
    <lineage>
        <taxon>Bacteria</taxon>
        <taxon>Bacillati</taxon>
        <taxon>Bacillota</taxon>
        <taxon>Negativicutes</taxon>
        <taxon>Veillonellales</taxon>
        <taxon>Veillonellaceae</taxon>
        <taxon>Megasphaera</taxon>
    </lineage>
</organism>
<sequence>MIWSEDDIEKAREHFWAFVYIVWKSIDLPQPTPIQIDIANYLQKPPADRIIIEGFRGVAKSFLTCAYVVWRLWKDRQLKTLIVSASGDRADANARFIKRIIHTLPFLSDMIAAKDQLDTQNIFDVGGTVPDISPSVKSIGITGQITGTRADLLIADDVEVPKNSATQQQRDKLSEAVKEFDAILKPKGQIIYLGTPQTESSLYNVLKDRGYIVRVWPVLYPQISKIEDHYGNTLAPSIYDKLMANPELEGKPTDPKRFSEDEIAKRSLSYGKAGFALQFMLNTRLSDAEKYPLKVSDLIITSLDMKESSLKWSWAKGREQLLKDIPCTAMAGDYYYSELSRSDETMPYQTTIMAVDPSGRGTDETVYAIIKYLNGYLFLMDMGGFKEGYSDMTLTQLATRAKFWDVDVVVPEDNFGDGMFTKLMTPIFNRIHPCGIEPVVNRGQKEARMIDTLEPVMMRHKLIVNQPVVEQDYKVFMQDYHYSLIYQMTHLCREKNALSHDDRLDALTIGVAYFLENMDVDEDRQLTELTAEQLEDWLCESVLPNHTDNVNNNKCIKAIRKLREN</sequence>
<evidence type="ECO:0000313" key="2">
    <source>
        <dbReference type="EMBL" id="MFG6272282.1"/>
    </source>
</evidence>
<evidence type="ECO:0000313" key="3">
    <source>
        <dbReference type="Proteomes" id="UP001605989"/>
    </source>
</evidence>
<name>A0ABW7DN15_9FIRM</name>
<dbReference type="Gene3D" id="3.30.420.240">
    <property type="match status" value="1"/>
</dbReference>
<dbReference type="NCBIfam" id="NF033889">
    <property type="entry name" value="termin_lrg_T7"/>
    <property type="match status" value="1"/>
</dbReference>
<comment type="caution">
    <text evidence="2">The sequence shown here is derived from an EMBL/GenBank/DDBJ whole genome shotgun (WGS) entry which is preliminary data.</text>
</comment>
<dbReference type="InterPro" id="IPR044271">
    <property type="entry name" value="Terminase_large_su_gp19"/>
</dbReference>
<dbReference type="InterPro" id="IPR054762">
    <property type="entry name" value="Gp19_RNaseH-like"/>
</dbReference>
<dbReference type="RefSeq" id="WP_113855705.1">
    <property type="nucleotide sequence ID" value="NZ_CP011940.1"/>
</dbReference>
<dbReference type="Pfam" id="PF22530">
    <property type="entry name" value="Terminase-T7_RNaseH-like"/>
    <property type="match status" value="1"/>
</dbReference>
<dbReference type="InterPro" id="IPR047987">
    <property type="entry name" value="Gp19-like_virus"/>
</dbReference>
<dbReference type="InterPro" id="IPR027417">
    <property type="entry name" value="P-loop_NTPase"/>
</dbReference>
<reference evidence="2 3" key="1">
    <citation type="submission" date="2024-10" db="EMBL/GenBank/DDBJ databases">
        <authorList>
            <person name="Sang B.-I."/>
            <person name="Prabhaharan D."/>
        </authorList>
    </citation>
    <scope>NUCLEOTIDE SEQUENCE [LARGE SCALE GENOMIC DNA]</scope>
    <source>
        <strain evidence="2 3">MH</strain>
    </source>
</reference>
<proteinExistence type="inferred from homology"/>
<evidence type="ECO:0000259" key="1">
    <source>
        <dbReference type="Pfam" id="PF22530"/>
    </source>
</evidence>
<feature type="domain" description="Terminase large subunit ribonuclease H-like" evidence="1">
    <location>
        <begin position="355"/>
        <end position="462"/>
    </location>
</feature>
<dbReference type="Gene3D" id="3.40.50.300">
    <property type="entry name" value="P-loop containing nucleotide triphosphate hydrolases"/>
    <property type="match status" value="1"/>
</dbReference>
<keyword evidence="3" id="KW-1185">Reference proteome</keyword>
<dbReference type="EMBL" id="JBIEKR010000003">
    <property type="protein sequence ID" value="MFG6272282.1"/>
    <property type="molecule type" value="Genomic_DNA"/>
</dbReference>
<gene>
    <name evidence="2" type="primary">terL</name>
    <name evidence="2" type="ORF">ACGTZG_03670</name>
</gene>
<protein>
    <submittedName>
        <fullName evidence="2">Phage terminase large subunit</fullName>
    </submittedName>
</protein>